<dbReference type="InterPro" id="IPR041701">
    <property type="entry name" value="MetN_ABC"/>
</dbReference>
<evidence type="ECO:0000256" key="3">
    <source>
        <dbReference type="ARBA" id="ARBA00022475"/>
    </source>
</evidence>
<keyword evidence="6 11" id="KW-0067">ATP-binding</keyword>
<dbReference type="SMART" id="SM00930">
    <property type="entry name" value="NIL"/>
    <property type="match status" value="1"/>
</dbReference>
<evidence type="ECO:0000256" key="7">
    <source>
        <dbReference type="ARBA" id="ARBA00022967"/>
    </source>
</evidence>
<dbReference type="eggNOG" id="COG1135">
    <property type="taxonomic scope" value="Bacteria"/>
</dbReference>
<sequence>MIELKNLTKVFQAGEKEVKALDSINLSVPEGSIYGVIGSSGAGKSTLIRCVNLLERPSSGGVVVDGQDLTRLSEKGLRQARRNIGMIFQHFNLLSSRTVYQNIALPLELAGATQQEIETAVAPLLELTGLKDKRDSYPSQLSGGQKQRVAIARALASKPKVLLCDEATSALDPQTTRSILALLKDINRELKITVLIITHEMDVVKTICDRVAILSHGQLIEENDVESFFLNPQTDLAREFVRSAIHEKPVAEVESRFQSEPVKGSRPVVRITFVGQRVVEPLITQAAKQFGTDFVILQADIETVHSKSMGFLMVEIMGNEKDVEASMNFLKENVQVEVVGYVS</sequence>
<dbReference type="GO" id="GO:0009276">
    <property type="term" value="C:Gram-negative-bacterium-type cell wall"/>
    <property type="evidence" value="ECO:0007669"/>
    <property type="project" value="InterPro"/>
</dbReference>
<dbReference type="AlphaFoldDB" id="A0A081NJG0"/>
<dbReference type="InterPro" id="IPR045865">
    <property type="entry name" value="ACT-like_dom_sf"/>
</dbReference>
<dbReference type="InterPro" id="IPR050086">
    <property type="entry name" value="MetN_ABC_transporter-like"/>
</dbReference>
<evidence type="ECO:0000256" key="9">
    <source>
        <dbReference type="ARBA" id="ARBA00023136"/>
    </source>
</evidence>
<dbReference type="OrthoDB" id="9802264at2"/>
<evidence type="ECO:0000256" key="8">
    <source>
        <dbReference type="ARBA" id="ARBA00022970"/>
    </source>
</evidence>
<reference evidence="11 12" key="1">
    <citation type="submission" date="2014-06" db="EMBL/GenBank/DDBJ databases">
        <title>Whole Genome Sequences of Three Symbiotic Endozoicomonas Bacteria.</title>
        <authorList>
            <person name="Neave M.J."/>
            <person name="Apprill A."/>
            <person name="Voolstra C.R."/>
        </authorList>
    </citation>
    <scope>NUCLEOTIDE SEQUENCE [LARGE SCALE GENOMIC DNA]</scope>
    <source>
        <strain evidence="11 12">DSM 25634</strain>
    </source>
</reference>
<dbReference type="InterPro" id="IPR018449">
    <property type="entry name" value="NIL_domain"/>
</dbReference>
<dbReference type="GO" id="GO:0033232">
    <property type="term" value="F:ABC-type D-methionine transporter activity"/>
    <property type="evidence" value="ECO:0007669"/>
    <property type="project" value="InterPro"/>
</dbReference>
<keyword evidence="3" id="KW-1003">Cell membrane</keyword>
<keyword evidence="4" id="KW-0997">Cell inner membrane</keyword>
<dbReference type="PANTHER" id="PTHR43166">
    <property type="entry name" value="AMINO ACID IMPORT ATP-BINDING PROTEIN"/>
    <property type="match status" value="1"/>
</dbReference>
<dbReference type="Gene3D" id="3.30.70.260">
    <property type="match status" value="1"/>
</dbReference>
<accession>A0A081NJG0</accession>
<keyword evidence="12" id="KW-1185">Reference proteome</keyword>
<dbReference type="GO" id="GO:0016887">
    <property type="term" value="F:ATP hydrolysis activity"/>
    <property type="evidence" value="ECO:0007669"/>
    <property type="project" value="InterPro"/>
</dbReference>
<dbReference type="FunFam" id="3.40.50.300:FF:000233">
    <property type="entry name" value="Methionine import ATP-binding protein MetN"/>
    <property type="match status" value="1"/>
</dbReference>
<feature type="domain" description="ABC transporter" evidence="10">
    <location>
        <begin position="2"/>
        <end position="241"/>
    </location>
</feature>
<evidence type="ECO:0000313" key="11">
    <source>
        <dbReference type="EMBL" id="KEQ18583.1"/>
    </source>
</evidence>
<dbReference type="InterPro" id="IPR003593">
    <property type="entry name" value="AAA+_ATPase"/>
</dbReference>
<keyword evidence="7" id="KW-1278">Translocase</keyword>
<evidence type="ECO:0000256" key="2">
    <source>
        <dbReference type="ARBA" id="ARBA00022448"/>
    </source>
</evidence>
<evidence type="ECO:0000259" key="10">
    <source>
        <dbReference type="PROSITE" id="PS50893"/>
    </source>
</evidence>
<keyword evidence="2" id="KW-0813">Transport</keyword>
<evidence type="ECO:0000256" key="1">
    <source>
        <dbReference type="ARBA" id="ARBA00004417"/>
    </source>
</evidence>
<evidence type="ECO:0000313" key="12">
    <source>
        <dbReference type="Proteomes" id="UP000028073"/>
    </source>
</evidence>
<dbReference type="PROSITE" id="PS00211">
    <property type="entry name" value="ABC_TRANSPORTER_1"/>
    <property type="match status" value="1"/>
</dbReference>
<dbReference type="SMART" id="SM00382">
    <property type="entry name" value="AAA"/>
    <property type="match status" value="1"/>
</dbReference>
<evidence type="ECO:0000256" key="4">
    <source>
        <dbReference type="ARBA" id="ARBA00022519"/>
    </source>
</evidence>
<dbReference type="InterPro" id="IPR003439">
    <property type="entry name" value="ABC_transporter-like_ATP-bd"/>
</dbReference>
<keyword evidence="5" id="KW-0547">Nucleotide-binding</keyword>
<comment type="subcellular location">
    <subcellularLocation>
        <location evidence="1">Cell inner membrane</location>
        <topology evidence="1">Peripheral membrane protein</topology>
    </subcellularLocation>
</comment>
<name>A0A081NJG0_9GAMM</name>
<dbReference type="PROSITE" id="PS50893">
    <property type="entry name" value="ABC_TRANSPORTER_2"/>
    <property type="match status" value="1"/>
</dbReference>
<dbReference type="RefSeq" id="WP_034831768.1">
    <property type="nucleotide sequence ID" value="NZ_JOKH01000001.1"/>
</dbReference>
<dbReference type="GO" id="GO:0005886">
    <property type="term" value="C:plasma membrane"/>
    <property type="evidence" value="ECO:0007669"/>
    <property type="project" value="UniProtKB-SubCell"/>
</dbReference>
<dbReference type="PANTHER" id="PTHR43166:SF30">
    <property type="entry name" value="METHIONINE IMPORT ATP-BINDING PROTEIN METN"/>
    <property type="match status" value="1"/>
</dbReference>
<dbReference type="Pfam" id="PF00005">
    <property type="entry name" value="ABC_tran"/>
    <property type="match status" value="1"/>
</dbReference>
<dbReference type="CDD" id="cd03258">
    <property type="entry name" value="ABC_MetN_methionine_transporter"/>
    <property type="match status" value="1"/>
</dbReference>
<proteinExistence type="predicted"/>
<dbReference type="NCBIfam" id="TIGR02314">
    <property type="entry name" value="ABC_MetN"/>
    <property type="match status" value="1"/>
</dbReference>
<dbReference type="Proteomes" id="UP000028073">
    <property type="component" value="Unassembled WGS sequence"/>
</dbReference>
<evidence type="ECO:0000256" key="5">
    <source>
        <dbReference type="ARBA" id="ARBA00022741"/>
    </source>
</evidence>
<dbReference type="Gene3D" id="3.40.50.300">
    <property type="entry name" value="P-loop containing nucleotide triphosphate hydrolases"/>
    <property type="match status" value="1"/>
</dbReference>
<dbReference type="GO" id="GO:0005524">
    <property type="term" value="F:ATP binding"/>
    <property type="evidence" value="ECO:0007669"/>
    <property type="project" value="UniProtKB-KW"/>
</dbReference>
<comment type="caution">
    <text evidence="11">The sequence shown here is derived from an EMBL/GenBank/DDBJ whole genome shotgun (WGS) entry which is preliminary data.</text>
</comment>
<dbReference type="InterPro" id="IPR017871">
    <property type="entry name" value="ABC_transporter-like_CS"/>
</dbReference>
<keyword evidence="8" id="KW-0029">Amino-acid transport</keyword>
<dbReference type="STRING" id="1137799.GZ78_00085"/>
<evidence type="ECO:0000256" key="6">
    <source>
        <dbReference type="ARBA" id="ARBA00022840"/>
    </source>
</evidence>
<organism evidence="11 12">
    <name type="scientific">Endozoicomonas numazuensis</name>
    <dbReference type="NCBI Taxonomy" id="1137799"/>
    <lineage>
        <taxon>Bacteria</taxon>
        <taxon>Pseudomonadati</taxon>
        <taxon>Pseudomonadota</taxon>
        <taxon>Gammaproteobacteria</taxon>
        <taxon>Oceanospirillales</taxon>
        <taxon>Endozoicomonadaceae</taxon>
        <taxon>Endozoicomonas</taxon>
    </lineage>
</organism>
<dbReference type="SUPFAM" id="SSF52540">
    <property type="entry name" value="P-loop containing nucleoside triphosphate hydrolases"/>
    <property type="match status" value="1"/>
</dbReference>
<dbReference type="EMBL" id="JOKH01000001">
    <property type="protein sequence ID" value="KEQ18583.1"/>
    <property type="molecule type" value="Genomic_DNA"/>
</dbReference>
<dbReference type="InterPro" id="IPR012692">
    <property type="entry name" value="ABC_MetN_proteobac"/>
</dbReference>
<protein>
    <submittedName>
        <fullName evidence="11">DL-methionine transporter ATP-binding subunit</fullName>
    </submittedName>
</protein>
<dbReference type="InterPro" id="IPR027417">
    <property type="entry name" value="P-loop_NTPase"/>
</dbReference>
<dbReference type="SUPFAM" id="SSF55021">
    <property type="entry name" value="ACT-like"/>
    <property type="match status" value="1"/>
</dbReference>
<dbReference type="Pfam" id="PF09383">
    <property type="entry name" value="NIL"/>
    <property type="match status" value="1"/>
</dbReference>
<keyword evidence="9" id="KW-0472">Membrane</keyword>
<gene>
    <name evidence="11" type="primary">metN</name>
    <name evidence="11" type="ORF">GZ78_00085</name>
</gene>